<dbReference type="Proteomes" id="UP000305675">
    <property type="component" value="Unassembled WGS sequence"/>
</dbReference>
<organism evidence="9 10">
    <name type="scientific">Ferrimonas aestuarii</name>
    <dbReference type="NCBI Taxonomy" id="2569539"/>
    <lineage>
        <taxon>Bacteria</taxon>
        <taxon>Pseudomonadati</taxon>
        <taxon>Pseudomonadota</taxon>
        <taxon>Gammaproteobacteria</taxon>
        <taxon>Alteromonadales</taxon>
        <taxon>Ferrimonadaceae</taxon>
        <taxon>Ferrimonas</taxon>
    </lineage>
</organism>
<dbReference type="OrthoDB" id="1072135at2"/>
<keyword evidence="5 7" id="KW-1133">Transmembrane helix</keyword>
<evidence type="ECO:0000259" key="8">
    <source>
        <dbReference type="Pfam" id="PF01757"/>
    </source>
</evidence>
<dbReference type="PANTHER" id="PTHR40074:SF2">
    <property type="entry name" value="O-ACETYLTRANSFERASE WECH"/>
    <property type="match status" value="1"/>
</dbReference>
<dbReference type="PANTHER" id="PTHR40074">
    <property type="entry name" value="O-ACETYLTRANSFERASE WECH"/>
    <property type="match status" value="1"/>
</dbReference>
<dbReference type="EMBL" id="SWCJ01000002">
    <property type="protein sequence ID" value="TKB57384.1"/>
    <property type="molecule type" value="Genomic_DNA"/>
</dbReference>
<accession>A0A4U1BRB7</accession>
<proteinExistence type="inferred from homology"/>
<keyword evidence="10" id="KW-1185">Reference proteome</keyword>
<evidence type="ECO:0000256" key="6">
    <source>
        <dbReference type="ARBA" id="ARBA00023136"/>
    </source>
</evidence>
<feature type="transmembrane region" description="Helical" evidence="7">
    <location>
        <begin position="127"/>
        <end position="151"/>
    </location>
</feature>
<feature type="transmembrane region" description="Helical" evidence="7">
    <location>
        <begin position="210"/>
        <end position="229"/>
    </location>
</feature>
<dbReference type="InterPro" id="IPR002656">
    <property type="entry name" value="Acyl_transf_3_dom"/>
</dbReference>
<evidence type="ECO:0000313" key="9">
    <source>
        <dbReference type="EMBL" id="TKB57384.1"/>
    </source>
</evidence>
<feature type="transmembrane region" description="Helical" evidence="7">
    <location>
        <begin position="158"/>
        <end position="175"/>
    </location>
</feature>
<evidence type="ECO:0000313" key="10">
    <source>
        <dbReference type="Proteomes" id="UP000305675"/>
    </source>
</evidence>
<feature type="transmembrane region" description="Helical" evidence="7">
    <location>
        <begin position="309"/>
        <end position="330"/>
    </location>
</feature>
<dbReference type="GO" id="GO:0016413">
    <property type="term" value="F:O-acetyltransferase activity"/>
    <property type="evidence" value="ECO:0007669"/>
    <property type="project" value="TreeGrafter"/>
</dbReference>
<keyword evidence="9" id="KW-0808">Transferase</keyword>
<comment type="subcellular location">
    <subcellularLocation>
        <location evidence="1">Cell membrane</location>
        <topology evidence="1">Multi-pass membrane protein</topology>
    </subcellularLocation>
</comment>
<keyword evidence="3" id="KW-1003">Cell membrane</keyword>
<evidence type="ECO:0000256" key="4">
    <source>
        <dbReference type="ARBA" id="ARBA00022692"/>
    </source>
</evidence>
<comment type="caution">
    <text evidence="9">The sequence shown here is derived from an EMBL/GenBank/DDBJ whole genome shotgun (WGS) entry which is preliminary data.</text>
</comment>
<reference evidence="9 10" key="1">
    <citation type="submission" date="2019-04" db="EMBL/GenBank/DDBJ databases">
        <authorList>
            <person name="Hwang J.C."/>
        </authorList>
    </citation>
    <scope>NUCLEOTIDE SEQUENCE [LARGE SCALE GENOMIC DNA]</scope>
    <source>
        <strain evidence="9 10">IMCC35002</strain>
    </source>
</reference>
<dbReference type="RefSeq" id="WP_136862030.1">
    <property type="nucleotide sequence ID" value="NZ_SWCJ01000002.1"/>
</dbReference>
<feature type="transmembrane region" description="Helical" evidence="7">
    <location>
        <begin position="235"/>
        <end position="258"/>
    </location>
</feature>
<dbReference type="Pfam" id="PF01757">
    <property type="entry name" value="Acyl_transf_3"/>
    <property type="match status" value="1"/>
</dbReference>
<keyword evidence="4 7" id="KW-0812">Transmembrane</keyword>
<evidence type="ECO:0000256" key="3">
    <source>
        <dbReference type="ARBA" id="ARBA00022475"/>
    </source>
</evidence>
<feature type="transmembrane region" description="Helical" evidence="7">
    <location>
        <begin position="181"/>
        <end position="198"/>
    </location>
</feature>
<feature type="transmembrane region" description="Helical" evidence="7">
    <location>
        <begin position="89"/>
        <end position="107"/>
    </location>
</feature>
<sequence length="340" mass="39535">MSTKANNYYYLDVLRAVAAFAVVMIHVLGPWRHLYGVAPGFQWEFAVSYNAVTRWAVPVFMMISGALLLSSKKPFNCSTYLNKRVSKVVIPFIAWSLIYTTVTWYSQQDFSAFSLVQLVINAINEPAWYHLWFFYDFIPLYFVVPFLAIILNKMDKEHIKLLVISWFVLTLMHWLKVDSWLRQNLVLYTGYLILGWYLHNNDCRKYTKTIALTATIMLLINVFGTLYFSEMKQKYSVFFLGYKSFNTALIACALFLIAKDYSHYLHRFQRPIASIAMCSLGIYLIHPLLLIPVRELSNGYYQWFGSNLVAIPTLSLLVMMVAWSITRVVIQIPVLKRLVP</sequence>
<feature type="transmembrane region" description="Helical" evidence="7">
    <location>
        <begin position="270"/>
        <end position="289"/>
    </location>
</feature>
<evidence type="ECO:0000256" key="1">
    <source>
        <dbReference type="ARBA" id="ARBA00004651"/>
    </source>
</evidence>
<evidence type="ECO:0000256" key="5">
    <source>
        <dbReference type="ARBA" id="ARBA00022989"/>
    </source>
</evidence>
<dbReference type="GO" id="GO:0005886">
    <property type="term" value="C:plasma membrane"/>
    <property type="evidence" value="ECO:0007669"/>
    <property type="project" value="UniProtKB-SubCell"/>
</dbReference>
<feature type="transmembrane region" description="Helical" evidence="7">
    <location>
        <begin position="12"/>
        <end position="31"/>
    </location>
</feature>
<evidence type="ECO:0000256" key="7">
    <source>
        <dbReference type="SAM" id="Phobius"/>
    </source>
</evidence>
<feature type="domain" description="Acyltransferase 3" evidence="8">
    <location>
        <begin position="8"/>
        <end position="326"/>
    </location>
</feature>
<keyword evidence="6 7" id="KW-0472">Membrane</keyword>
<comment type="similarity">
    <text evidence="2">Belongs to the acyltransferase 3 family.</text>
</comment>
<dbReference type="AlphaFoldDB" id="A0A4U1BRB7"/>
<dbReference type="GO" id="GO:0009246">
    <property type="term" value="P:enterobacterial common antigen biosynthetic process"/>
    <property type="evidence" value="ECO:0007669"/>
    <property type="project" value="TreeGrafter"/>
</dbReference>
<gene>
    <name evidence="9" type="ORF">FCL42_03645</name>
</gene>
<name>A0A4U1BRB7_9GAMM</name>
<keyword evidence="9" id="KW-0012">Acyltransferase</keyword>
<feature type="transmembrane region" description="Helical" evidence="7">
    <location>
        <begin position="51"/>
        <end position="69"/>
    </location>
</feature>
<protein>
    <submittedName>
        <fullName evidence="9">Acyltransferase</fullName>
    </submittedName>
</protein>
<evidence type="ECO:0000256" key="2">
    <source>
        <dbReference type="ARBA" id="ARBA00007400"/>
    </source>
</evidence>